<dbReference type="AlphaFoldDB" id="A0A9J6E452"/>
<proteinExistence type="predicted"/>
<keyword evidence="3" id="KW-1185">Reference proteome</keyword>
<sequence length="155" mass="16905">MWSRLQLQPWMSHPMLRQQPGIPLQHLSARLSVSTKPRAVTKGAGDTTFATSVRPPSRQSVTSKAAALSKPGSAFVKASQPAQKWAAPPALAAPRQQATPAVPELPPGRRQRAYSRRQLLLLRVRGTTCCRGRLRGLDRLHATPARSVAPFSSFL</sequence>
<gene>
    <name evidence="2" type="ORF">HPB51_022664</name>
</gene>
<comment type="caution">
    <text evidence="2">The sequence shown here is derived from an EMBL/GenBank/DDBJ whole genome shotgun (WGS) entry which is preliminary data.</text>
</comment>
<dbReference type="VEuPathDB" id="VectorBase:LOC119163054"/>
<organism evidence="2 3">
    <name type="scientific">Rhipicephalus microplus</name>
    <name type="common">Cattle tick</name>
    <name type="synonym">Boophilus microplus</name>
    <dbReference type="NCBI Taxonomy" id="6941"/>
    <lineage>
        <taxon>Eukaryota</taxon>
        <taxon>Metazoa</taxon>
        <taxon>Ecdysozoa</taxon>
        <taxon>Arthropoda</taxon>
        <taxon>Chelicerata</taxon>
        <taxon>Arachnida</taxon>
        <taxon>Acari</taxon>
        <taxon>Parasitiformes</taxon>
        <taxon>Ixodida</taxon>
        <taxon>Ixodoidea</taxon>
        <taxon>Ixodidae</taxon>
        <taxon>Rhipicephalinae</taxon>
        <taxon>Rhipicephalus</taxon>
        <taxon>Boophilus</taxon>
    </lineage>
</organism>
<reference evidence="2" key="1">
    <citation type="journal article" date="2020" name="Cell">
        <title>Large-Scale Comparative Analyses of Tick Genomes Elucidate Their Genetic Diversity and Vector Capacities.</title>
        <authorList>
            <consortium name="Tick Genome and Microbiome Consortium (TIGMIC)"/>
            <person name="Jia N."/>
            <person name="Wang J."/>
            <person name="Shi W."/>
            <person name="Du L."/>
            <person name="Sun Y."/>
            <person name="Zhan W."/>
            <person name="Jiang J.F."/>
            <person name="Wang Q."/>
            <person name="Zhang B."/>
            <person name="Ji P."/>
            <person name="Bell-Sakyi L."/>
            <person name="Cui X.M."/>
            <person name="Yuan T.T."/>
            <person name="Jiang B.G."/>
            <person name="Yang W.F."/>
            <person name="Lam T.T."/>
            <person name="Chang Q.C."/>
            <person name="Ding S.J."/>
            <person name="Wang X.J."/>
            <person name="Zhu J.G."/>
            <person name="Ruan X.D."/>
            <person name="Zhao L."/>
            <person name="Wei J.T."/>
            <person name="Ye R.Z."/>
            <person name="Que T.C."/>
            <person name="Du C.H."/>
            <person name="Zhou Y.H."/>
            <person name="Cheng J.X."/>
            <person name="Dai P.F."/>
            <person name="Guo W.B."/>
            <person name="Han X.H."/>
            <person name="Huang E.J."/>
            <person name="Li L.F."/>
            <person name="Wei W."/>
            <person name="Gao Y.C."/>
            <person name="Liu J.Z."/>
            <person name="Shao H.Z."/>
            <person name="Wang X."/>
            <person name="Wang C.C."/>
            <person name="Yang T.C."/>
            <person name="Huo Q.B."/>
            <person name="Li W."/>
            <person name="Chen H.Y."/>
            <person name="Chen S.E."/>
            <person name="Zhou L.G."/>
            <person name="Ni X.B."/>
            <person name="Tian J.H."/>
            <person name="Sheng Y."/>
            <person name="Liu T."/>
            <person name="Pan Y.S."/>
            <person name="Xia L.Y."/>
            <person name="Li J."/>
            <person name="Zhao F."/>
            <person name="Cao W.C."/>
        </authorList>
    </citation>
    <scope>NUCLEOTIDE SEQUENCE</scope>
    <source>
        <strain evidence="2">Rmic-2018</strain>
    </source>
</reference>
<evidence type="ECO:0000313" key="2">
    <source>
        <dbReference type="EMBL" id="KAH8029100.1"/>
    </source>
</evidence>
<reference evidence="2" key="2">
    <citation type="submission" date="2021-09" db="EMBL/GenBank/DDBJ databases">
        <authorList>
            <person name="Jia N."/>
            <person name="Wang J."/>
            <person name="Shi W."/>
            <person name="Du L."/>
            <person name="Sun Y."/>
            <person name="Zhan W."/>
            <person name="Jiang J."/>
            <person name="Wang Q."/>
            <person name="Zhang B."/>
            <person name="Ji P."/>
            <person name="Sakyi L.B."/>
            <person name="Cui X."/>
            <person name="Yuan T."/>
            <person name="Jiang B."/>
            <person name="Yang W."/>
            <person name="Lam T.T.-Y."/>
            <person name="Chang Q."/>
            <person name="Ding S."/>
            <person name="Wang X."/>
            <person name="Zhu J."/>
            <person name="Ruan X."/>
            <person name="Zhao L."/>
            <person name="Wei J."/>
            <person name="Que T."/>
            <person name="Du C."/>
            <person name="Cheng J."/>
            <person name="Dai P."/>
            <person name="Han X."/>
            <person name="Huang E."/>
            <person name="Gao Y."/>
            <person name="Liu J."/>
            <person name="Shao H."/>
            <person name="Ye R."/>
            <person name="Li L."/>
            <person name="Wei W."/>
            <person name="Wang X."/>
            <person name="Wang C."/>
            <person name="Huo Q."/>
            <person name="Li W."/>
            <person name="Guo W."/>
            <person name="Chen H."/>
            <person name="Chen S."/>
            <person name="Zhou L."/>
            <person name="Zhou L."/>
            <person name="Ni X."/>
            <person name="Tian J."/>
            <person name="Zhou Y."/>
            <person name="Sheng Y."/>
            <person name="Liu T."/>
            <person name="Pan Y."/>
            <person name="Xia L."/>
            <person name="Li J."/>
            <person name="Zhao F."/>
            <person name="Cao W."/>
        </authorList>
    </citation>
    <scope>NUCLEOTIDE SEQUENCE</scope>
    <source>
        <strain evidence="2">Rmic-2018</strain>
        <tissue evidence="2">Larvae</tissue>
    </source>
</reference>
<evidence type="ECO:0000256" key="1">
    <source>
        <dbReference type="SAM" id="MobiDB-lite"/>
    </source>
</evidence>
<feature type="compositionally biased region" description="Low complexity" evidence="1">
    <location>
        <begin position="86"/>
        <end position="101"/>
    </location>
</feature>
<protein>
    <submittedName>
        <fullName evidence="2">Uncharacterized protein</fullName>
    </submittedName>
</protein>
<evidence type="ECO:0000313" key="3">
    <source>
        <dbReference type="Proteomes" id="UP000821866"/>
    </source>
</evidence>
<feature type="region of interest" description="Disordered" evidence="1">
    <location>
        <begin position="42"/>
        <end position="68"/>
    </location>
</feature>
<name>A0A9J6E452_RHIMP</name>
<feature type="region of interest" description="Disordered" evidence="1">
    <location>
        <begin position="86"/>
        <end position="110"/>
    </location>
</feature>
<dbReference type="EMBL" id="JABSTU010000006">
    <property type="protein sequence ID" value="KAH8029100.1"/>
    <property type="molecule type" value="Genomic_DNA"/>
</dbReference>
<accession>A0A9J6E452</accession>
<dbReference type="Proteomes" id="UP000821866">
    <property type="component" value="Chromosome 4"/>
</dbReference>